<organism evidence="6 7">
    <name type="scientific">Flaviflexus ciconiae</name>
    <dbReference type="NCBI Taxonomy" id="2496867"/>
    <lineage>
        <taxon>Bacteria</taxon>
        <taxon>Bacillati</taxon>
        <taxon>Actinomycetota</taxon>
        <taxon>Actinomycetes</taxon>
        <taxon>Actinomycetales</taxon>
        <taxon>Actinomycetaceae</taxon>
        <taxon>Flaviflexus</taxon>
    </lineage>
</organism>
<feature type="region of interest" description="Disordered" evidence="4">
    <location>
        <begin position="118"/>
        <end position="173"/>
    </location>
</feature>
<dbReference type="PANTHER" id="PTHR38445">
    <property type="entry name" value="HTH-TYPE TRANSCRIPTIONAL REPRESSOR YTRA"/>
    <property type="match status" value="1"/>
</dbReference>
<name>A0A3Q9G2B5_9ACTO</name>
<dbReference type="SUPFAM" id="SSF46785">
    <property type="entry name" value="Winged helix' DNA-binding domain"/>
    <property type="match status" value="1"/>
</dbReference>
<dbReference type="InterPro" id="IPR000524">
    <property type="entry name" value="Tscrpt_reg_HTH_GntR"/>
</dbReference>
<evidence type="ECO:0000256" key="4">
    <source>
        <dbReference type="SAM" id="MobiDB-lite"/>
    </source>
</evidence>
<keyword evidence="1" id="KW-0805">Transcription regulation</keyword>
<dbReference type="OrthoDB" id="162505at2"/>
<dbReference type="Proteomes" id="UP000280344">
    <property type="component" value="Chromosome"/>
</dbReference>
<dbReference type="AlphaFoldDB" id="A0A3Q9G2B5"/>
<evidence type="ECO:0000256" key="2">
    <source>
        <dbReference type="ARBA" id="ARBA00023125"/>
    </source>
</evidence>
<sequence length="173" mass="18597">MLIWIDPANERPIYEQIADSVRRSAAQADLVPGDKLPTASDVATGLGINKHTVLRAYQELRDEGLVDLRRGRGATITPLADELAKLRKEAEALARRASSLGIAQPTLASLFAFGGDNETKSDDVDTPPQVGTRELAGTSASADVDEQTDSQVHLPTPTNPQTQTRNDNPEGTR</sequence>
<dbReference type="Pfam" id="PF00392">
    <property type="entry name" value="GntR"/>
    <property type="match status" value="1"/>
</dbReference>
<accession>A0A3Q9G2B5</accession>
<keyword evidence="7" id="KW-1185">Reference proteome</keyword>
<dbReference type="KEGG" id="flh:EJ997_08240"/>
<evidence type="ECO:0000313" key="7">
    <source>
        <dbReference type="Proteomes" id="UP000280344"/>
    </source>
</evidence>
<dbReference type="Gene3D" id="1.10.10.10">
    <property type="entry name" value="Winged helix-like DNA-binding domain superfamily/Winged helix DNA-binding domain"/>
    <property type="match status" value="1"/>
</dbReference>
<dbReference type="GO" id="GO:0003677">
    <property type="term" value="F:DNA binding"/>
    <property type="evidence" value="ECO:0007669"/>
    <property type="project" value="UniProtKB-KW"/>
</dbReference>
<keyword evidence="2" id="KW-0238">DNA-binding</keyword>
<evidence type="ECO:0000256" key="3">
    <source>
        <dbReference type="ARBA" id="ARBA00023163"/>
    </source>
</evidence>
<dbReference type="EMBL" id="CP034593">
    <property type="protein sequence ID" value="AZQ77320.1"/>
    <property type="molecule type" value="Genomic_DNA"/>
</dbReference>
<evidence type="ECO:0000256" key="1">
    <source>
        <dbReference type="ARBA" id="ARBA00023015"/>
    </source>
</evidence>
<gene>
    <name evidence="6" type="ORF">EJ997_08240</name>
</gene>
<feature type="compositionally biased region" description="Low complexity" evidence="4">
    <location>
        <begin position="155"/>
        <end position="166"/>
    </location>
</feature>
<keyword evidence="3" id="KW-0804">Transcription</keyword>
<dbReference type="PANTHER" id="PTHR38445:SF7">
    <property type="entry name" value="GNTR-FAMILY TRANSCRIPTIONAL REGULATOR"/>
    <property type="match status" value="1"/>
</dbReference>
<dbReference type="PROSITE" id="PS50949">
    <property type="entry name" value="HTH_GNTR"/>
    <property type="match status" value="1"/>
</dbReference>
<evidence type="ECO:0000259" key="5">
    <source>
        <dbReference type="PROSITE" id="PS50949"/>
    </source>
</evidence>
<reference evidence="6 7" key="1">
    <citation type="submission" date="2018-12" db="EMBL/GenBank/DDBJ databases">
        <title>Complete genome sequence of Flaviflexus sp. H23T48.</title>
        <authorList>
            <person name="Bae J.-W."/>
            <person name="Lee J.-Y."/>
        </authorList>
    </citation>
    <scope>NUCLEOTIDE SEQUENCE [LARGE SCALE GENOMIC DNA]</scope>
    <source>
        <strain evidence="6 7">H23T48</strain>
    </source>
</reference>
<proteinExistence type="predicted"/>
<feature type="domain" description="HTH gntR-type" evidence="5">
    <location>
        <begin position="11"/>
        <end position="79"/>
    </location>
</feature>
<dbReference type="InterPro" id="IPR036390">
    <property type="entry name" value="WH_DNA-bd_sf"/>
</dbReference>
<dbReference type="CDD" id="cd07377">
    <property type="entry name" value="WHTH_GntR"/>
    <property type="match status" value="1"/>
</dbReference>
<dbReference type="InterPro" id="IPR036388">
    <property type="entry name" value="WH-like_DNA-bd_sf"/>
</dbReference>
<dbReference type="SMART" id="SM00345">
    <property type="entry name" value="HTH_GNTR"/>
    <property type="match status" value="1"/>
</dbReference>
<evidence type="ECO:0000313" key="6">
    <source>
        <dbReference type="EMBL" id="AZQ77320.1"/>
    </source>
</evidence>
<protein>
    <submittedName>
        <fullName evidence="6">GntR family transcriptional regulator</fullName>
    </submittedName>
</protein>
<dbReference type="GO" id="GO:0003700">
    <property type="term" value="F:DNA-binding transcription factor activity"/>
    <property type="evidence" value="ECO:0007669"/>
    <property type="project" value="InterPro"/>
</dbReference>
<dbReference type="RefSeq" id="WP_126704124.1">
    <property type="nucleotide sequence ID" value="NZ_CP034593.1"/>
</dbReference>